<accession>A0A3Q9IRK4</accession>
<evidence type="ECO:0000256" key="2">
    <source>
        <dbReference type="ARBA" id="ARBA00006275"/>
    </source>
</evidence>
<evidence type="ECO:0000313" key="10">
    <source>
        <dbReference type="Proteomes" id="UP000270673"/>
    </source>
</evidence>
<dbReference type="InterPro" id="IPR019734">
    <property type="entry name" value="TPR_rpt"/>
</dbReference>
<evidence type="ECO:0000256" key="3">
    <source>
        <dbReference type="ARBA" id="ARBA00022729"/>
    </source>
</evidence>
<dbReference type="KEGG" id="buy:D8S85_13150"/>
<evidence type="ECO:0000256" key="6">
    <source>
        <dbReference type="PROSITE-ProRule" id="PRU00339"/>
    </source>
</evidence>
<dbReference type="InterPro" id="IPR011990">
    <property type="entry name" value="TPR-like_helical_dom_sf"/>
</dbReference>
<name>A0A3Q9IRK4_9BACT</name>
<dbReference type="Pfam" id="PF14322">
    <property type="entry name" value="SusD-like_3"/>
    <property type="match status" value="1"/>
</dbReference>
<dbReference type="PROSITE" id="PS50005">
    <property type="entry name" value="TPR"/>
    <property type="match status" value="1"/>
</dbReference>
<keyword evidence="6" id="KW-0802">TPR repeat</keyword>
<gene>
    <name evidence="9" type="ORF">D8S85_13150</name>
</gene>
<comment type="similarity">
    <text evidence="2">Belongs to the SusD family.</text>
</comment>
<evidence type="ECO:0000256" key="1">
    <source>
        <dbReference type="ARBA" id="ARBA00004442"/>
    </source>
</evidence>
<dbReference type="Gene3D" id="1.25.40.390">
    <property type="match status" value="1"/>
</dbReference>
<keyword evidence="4" id="KW-0472">Membrane</keyword>
<proteinExistence type="inferred from homology"/>
<comment type="subcellular location">
    <subcellularLocation>
        <location evidence="1">Cell outer membrane</location>
    </subcellularLocation>
</comment>
<dbReference type="GO" id="GO:0009279">
    <property type="term" value="C:cell outer membrane"/>
    <property type="evidence" value="ECO:0007669"/>
    <property type="project" value="UniProtKB-SubCell"/>
</dbReference>
<dbReference type="InterPro" id="IPR033985">
    <property type="entry name" value="SusD-like_N"/>
</dbReference>
<keyword evidence="3" id="KW-0732">Signal</keyword>
<reference evidence="9 10" key="1">
    <citation type="submission" date="2018-10" db="EMBL/GenBank/DDBJ databases">
        <title>Butyricimonas faecalis sp. nov., isolated from human faeces and emended description of the genus Butyricimonas.</title>
        <authorList>
            <person name="Le Roy T."/>
            <person name="Van der Smissen P."/>
            <person name="Paquot A."/>
            <person name="Delzenne N."/>
            <person name="Muccioli G."/>
            <person name="Collet J.-F."/>
            <person name="Cani P.D."/>
        </authorList>
    </citation>
    <scope>NUCLEOTIDE SEQUENCE [LARGE SCALE GENOMIC DNA]</scope>
    <source>
        <strain evidence="9 10">H184</strain>
    </source>
</reference>
<protein>
    <submittedName>
        <fullName evidence="9">RagB/SusD family nutrient uptake outer membrane protein</fullName>
    </submittedName>
</protein>
<dbReference type="Pfam" id="PF07980">
    <property type="entry name" value="SusD_RagB"/>
    <property type="match status" value="1"/>
</dbReference>
<evidence type="ECO:0000313" key="9">
    <source>
        <dbReference type="EMBL" id="AZS30402.1"/>
    </source>
</evidence>
<evidence type="ECO:0000259" key="7">
    <source>
        <dbReference type="Pfam" id="PF07980"/>
    </source>
</evidence>
<dbReference type="PROSITE" id="PS51257">
    <property type="entry name" value="PROKAR_LIPOPROTEIN"/>
    <property type="match status" value="1"/>
</dbReference>
<dbReference type="EMBL" id="CP032819">
    <property type="protein sequence ID" value="AZS30402.1"/>
    <property type="molecule type" value="Genomic_DNA"/>
</dbReference>
<feature type="domain" description="RagB/SusD" evidence="7">
    <location>
        <begin position="373"/>
        <end position="475"/>
    </location>
</feature>
<keyword evidence="10" id="KW-1185">Reference proteome</keyword>
<feature type="repeat" description="TPR" evidence="6">
    <location>
        <begin position="229"/>
        <end position="262"/>
    </location>
</feature>
<feature type="domain" description="SusD-like N-terminal" evidence="8">
    <location>
        <begin position="25"/>
        <end position="218"/>
    </location>
</feature>
<evidence type="ECO:0000256" key="5">
    <source>
        <dbReference type="ARBA" id="ARBA00023237"/>
    </source>
</evidence>
<dbReference type="OrthoDB" id="5694214at2"/>
<dbReference type="SUPFAM" id="SSF48452">
    <property type="entry name" value="TPR-like"/>
    <property type="match status" value="1"/>
</dbReference>
<evidence type="ECO:0000256" key="4">
    <source>
        <dbReference type="ARBA" id="ARBA00023136"/>
    </source>
</evidence>
<dbReference type="AlphaFoldDB" id="A0A3Q9IRK4"/>
<dbReference type="Proteomes" id="UP000270673">
    <property type="component" value="Chromosome"/>
</dbReference>
<dbReference type="RefSeq" id="WP_106481054.1">
    <property type="nucleotide sequence ID" value="NZ_CP032819.1"/>
</dbReference>
<sequence>MKCNHVYHGLATILSVVLLLGGCKDFLDVKPKGKDIPETIEHYNGMFNSTNLTSVTYTQVTELGTKLGVSTLYNIFMGDELTATQTSISELDFKMNQAYQWEGKIFGEEDDVCEWATMYQQIYTFNVIINNVMDASGGTNKRKLELQAEARVNRAFRYLILAQYFGKPYNESTAGTDLCVPLVVEDDMNLKNLKRNTVQEVYNFIIKELEESCPNLVESTNHPLRIYQCAGWFFLGKAYWVKGDYENARIALEKALKSSEINTTGITLWDYNQMLSEWGYNSAKPYAWTSGFPANNTGANKEVVYNYQYAISSISSATGQPKLFVKEKYMDLYEQDDLRRNFFSNKTRTGAAMEGYRRLPCRTVFNLGVEMPDLYLMLIECQARSTNQALQDEARVNLEEFRRHRMPQEAAVIPADITSQEKLIRFVVEERLREYMMTGIRWFDMRRLWNDPLFQDWKAEYTHTDGESSYTLTEDRLVYQIPPKILVFNSDWQNNK</sequence>
<evidence type="ECO:0000259" key="8">
    <source>
        <dbReference type="Pfam" id="PF14322"/>
    </source>
</evidence>
<organism evidence="9 10">
    <name type="scientific">Butyricimonas faecalis</name>
    <dbReference type="NCBI Taxonomy" id="2093856"/>
    <lineage>
        <taxon>Bacteria</taxon>
        <taxon>Pseudomonadati</taxon>
        <taxon>Bacteroidota</taxon>
        <taxon>Bacteroidia</taxon>
        <taxon>Bacteroidales</taxon>
        <taxon>Odoribacteraceae</taxon>
        <taxon>Butyricimonas</taxon>
    </lineage>
</organism>
<keyword evidence="5" id="KW-0998">Cell outer membrane</keyword>
<dbReference type="InterPro" id="IPR012944">
    <property type="entry name" value="SusD_RagB_dom"/>
</dbReference>